<protein>
    <submittedName>
        <fullName evidence="2">Uncharacterized protein</fullName>
    </submittedName>
</protein>
<keyword evidence="3" id="KW-1185">Reference proteome</keyword>
<accession>A0AAX4HNS5</accession>
<gene>
    <name evidence="2" type="ORF">SOO65_19625</name>
</gene>
<dbReference type="AlphaFoldDB" id="A0AAX4HNS5"/>
<dbReference type="KEGG" id="psti:SOO65_19625"/>
<feature type="chain" id="PRO_5043858933" evidence="1">
    <location>
        <begin position="16"/>
        <end position="105"/>
    </location>
</feature>
<name>A0AAX4HNS5_9BACT</name>
<organism evidence="2 3">
    <name type="scientific">Peredibacter starrii</name>
    <dbReference type="NCBI Taxonomy" id="28202"/>
    <lineage>
        <taxon>Bacteria</taxon>
        <taxon>Pseudomonadati</taxon>
        <taxon>Bdellovibrionota</taxon>
        <taxon>Bacteriovoracia</taxon>
        <taxon>Bacteriovoracales</taxon>
        <taxon>Bacteriovoracaceae</taxon>
        <taxon>Peredibacter</taxon>
    </lineage>
</organism>
<sequence>MPILLFVLLSLSAFASSLPTNGLYHCLNGNNDSICDQKVRVTQHGQITILKVTYEGYCNGQGPYQYACDGEVCTDGAIRITSKDASHYYWENLSYGFYCDMERVN</sequence>
<dbReference type="EMBL" id="CP139487">
    <property type="protein sequence ID" value="WPU64909.1"/>
    <property type="molecule type" value="Genomic_DNA"/>
</dbReference>
<dbReference type="RefSeq" id="WP_321394612.1">
    <property type="nucleotide sequence ID" value="NZ_CP139487.1"/>
</dbReference>
<reference evidence="2 3" key="1">
    <citation type="submission" date="2023-11" db="EMBL/GenBank/DDBJ databases">
        <title>Peredibacter starrii A3.12.</title>
        <authorList>
            <person name="Mitchell R.J."/>
        </authorList>
    </citation>
    <scope>NUCLEOTIDE SEQUENCE [LARGE SCALE GENOMIC DNA]</scope>
    <source>
        <strain evidence="2 3">A3.12</strain>
    </source>
</reference>
<feature type="signal peptide" evidence="1">
    <location>
        <begin position="1"/>
        <end position="15"/>
    </location>
</feature>
<proteinExistence type="predicted"/>
<dbReference type="Proteomes" id="UP001324634">
    <property type="component" value="Chromosome"/>
</dbReference>
<evidence type="ECO:0000313" key="2">
    <source>
        <dbReference type="EMBL" id="WPU64909.1"/>
    </source>
</evidence>
<evidence type="ECO:0000256" key="1">
    <source>
        <dbReference type="SAM" id="SignalP"/>
    </source>
</evidence>
<keyword evidence="1" id="KW-0732">Signal</keyword>
<evidence type="ECO:0000313" key="3">
    <source>
        <dbReference type="Proteomes" id="UP001324634"/>
    </source>
</evidence>